<keyword evidence="1" id="KW-0472">Membrane</keyword>
<dbReference type="EMBL" id="LILC01000007">
    <property type="protein sequence ID" value="KOO47475.1"/>
    <property type="molecule type" value="Genomic_DNA"/>
</dbReference>
<dbReference type="Proteomes" id="UP000037558">
    <property type="component" value="Unassembled WGS sequence"/>
</dbReference>
<gene>
    <name evidence="2" type="ORF">AMD01_05350</name>
</gene>
<name>A0A0M0L8T3_9BACI</name>
<dbReference type="OrthoDB" id="2856959at2"/>
<reference evidence="3" key="1">
    <citation type="submission" date="2015-08" db="EMBL/GenBank/DDBJ databases">
        <title>Fjat-14210 dsm16467.</title>
        <authorList>
            <person name="Liu B."/>
            <person name="Wang J."/>
            <person name="Zhu Y."/>
            <person name="Liu G."/>
            <person name="Chen Q."/>
            <person name="Chen Z."/>
            <person name="Lan J."/>
            <person name="Che J."/>
            <person name="Ge C."/>
            <person name="Shi H."/>
            <person name="Pan Z."/>
            <person name="Liu X."/>
        </authorList>
    </citation>
    <scope>NUCLEOTIDE SEQUENCE [LARGE SCALE GENOMIC DNA]</scope>
    <source>
        <strain evidence="3">DSM 16467</strain>
    </source>
</reference>
<protein>
    <submittedName>
        <fullName evidence="2">Uncharacterized protein</fullName>
    </submittedName>
</protein>
<dbReference type="PATRIC" id="fig|284581.3.peg.4448"/>
<dbReference type="RefSeq" id="WP_053400379.1">
    <property type="nucleotide sequence ID" value="NZ_JBNNNH010000004.1"/>
</dbReference>
<keyword evidence="1" id="KW-1133">Transmembrane helix</keyword>
<accession>A0A0M0L8T3</accession>
<evidence type="ECO:0000256" key="1">
    <source>
        <dbReference type="SAM" id="Phobius"/>
    </source>
</evidence>
<keyword evidence="3" id="KW-1185">Reference proteome</keyword>
<proteinExistence type="predicted"/>
<feature type="transmembrane region" description="Helical" evidence="1">
    <location>
        <begin position="132"/>
        <end position="153"/>
    </location>
</feature>
<feature type="transmembrane region" description="Helical" evidence="1">
    <location>
        <begin position="43"/>
        <end position="60"/>
    </location>
</feature>
<keyword evidence="1" id="KW-0812">Transmembrane</keyword>
<sequence>MGTIIKNLDLHSDGTWAAILLSLLLFFYALFMPKRIMTWREFYITFGVVGYGAWIADSIIGKMLDLVDYGNPSITGIGEFLSYSLIPSSLAVIHFNYFHTTNRWIIGSLFALFSTLIEWILIQVGYENLHGWGFWISIPIYLIVFLFVLPIHYRFIQKRW</sequence>
<dbReference type="AlphaFoldDB" id="A0A0M0L8T3"/>
<feature type="transmembrane region" description="Helical" evidence="1">
    <location>
        <begin position="80"/>
        <end position="98"/>
    </location>
</feature>
<feature type="transmembrane region" description="Helical" evidence="1">
    <location>
        <begin position="14"/>
        <end position="31"/>
    </location>
</feature>
<organism evidence="2 3">
    <name type="scientific">Priestia koreensis</name>
    <dbReference type="NCBI Taxonomy" id="284581"/>
    <lineage>
        <taxon>Bacteria</taxon>
        <taxon>Bacillati</taxon>
        <taxon>Bacillota</taxon>
        <taxon>Bacilli</taxon>
        <taxon>Bacillales</taxon>
        <taxon>Bacillaceae</taxon>
        <taxon>Priestia</taxon>
    </lineage>
</organism>
<comment type="caution">
    <text evidence="2">The sequence shown here is derived from an EMBL/GenBank/DDBJ whole genome shotgun (WGS) entry which is preliminary data.</text>
</comment>
<evidence type="ECO:0000313" key="2">
    <source>
        <dbReference type="EMBL" id="KOO47475.1"/>
    </source>
</evidence>
<feature type="transmembrane region" description="Helical" evidence="1">
    <location>
        <begin position="105"/>
        <end position="126"/>
    </location>
</feature>
<evidence type="ECO:0000313" key="3">
    <source>
        <dbReference type="Proteomes" id="UP000037558"/>
    </source>
</evidence>